<feature type="compositionally biased region" description="Polar residues" evidence="7">
    <location>
        <begin position="281"/>
        <end position="291"/>
    </location>
</feature>
<dbReference type="PROSITE" id="PS50102">
    <property type="entry name" value="RRM"/>
    <property type="match status" value="1"/>
</dbReference>
<comment type="similarity">
    <text evidence="1">Belongs to the HTATSF1 family.</text>
</comment>
<dbReference type="CDD" id="cd12281">
    <property type="entry name" value="RRM1_TatSF1_like"/>
    <property type="match status" value="1"/>
</dbReference>
<dbReference type="InterPro" id="IPR035979">
    <property type="entry name" value="RBD_domain_sf"/>
</dbReference>
<dbReference type="AlphaFoldDB" id="A0A5N6GTM7"/>
<dbReference type="Proteomes" id="UP000325434">
    <property type="component" value="Unassembled WGS sequence"/>
</dbReference>
<evidence type="ECO:0000256" key="4">
    <source>
        <dbReference type="ARBA" id="ARBA00022884"/>
    </source>
</evidence>
<accession>A0A5N6GTM7</accession>
<dbReference type="PANTHER" id="PTHR15608">
    <property type="entry name" value="SPLICING FACTOR U2AF-ASSOCIATED PROTEIN 2"/>
    <property type="match status" value="1"/>
</dbReference>
<dbReference type="EMBL" id="ML734628">
    <property type="protein sequence ID" value="KAB8244330.1"/>
    <property type="molecule type" value="Genomic_DNA"/>
</dbReference>
<dbReference type="FunFam" id="3.30.70.330:FF:000105">
    <property type="entry name" value="HIV Tat-specific factor 1 homolog"/>
    <property type="match status" value="1"/>
</dbReference>
<evidence type="ECO:0000313" key="9">
    <source>
        <dbReference type="EMBL" id="KAB8244330.1"/>
    </source>
</evidence>
<dbReference type="GO" id="GO:0005684">
    <property type="term" value="C:U2-type spliceosomal complex"/>
    <property type="evidence" value="ECO:0007669"/>
    <property type="project" value="TreeGrafter"/>
</dbReference>
<organism evidence="9">
    <name type="scientific">Aspergillus flavus</name>
    <dbReference type="NCBI Taxonomy" id="5059"/>
    <lineage>
        <taxon>Eukaryota</taxon>
        <taxon>Fungi</taxon>
        <taxon>Dikarya</taxon>
        <taxon>Ascomycota</taxon>
        <taxon>Pezizomycotina</taxon>
        <taxon>Eurotiomycetes</taxon>
        <taxon>Eurotiomycetidae</taxon>
        <taxon>Eurotiales</taxon>
        <taxon>Aspergillaceae</taxon>
        <taxon>Aspergillus</taxon>
        <taxon>Aspergillus subgen. Circumdati</taxon>
    </lineage>
</organism>
<feature type="region of interest" description="Disordered" evidence="7">
    <location>
        <begin position="158"/>
        <end position="185"/>
    </location>
</feature>
<dbReference type="CDD" id="cd12285">
    <property type="entry name" value="RRM3_RBM39_like"/>
    <property type="match status" value="1"/>
</dbReference>
<dbReference type="GO" id="GO:0000398">
    <property type="term" value="P:mRNA splicing, via spliceosome"/>
    <property type="evidence" value="ECO:0007669"/>
    <property type="project" value="InterPro"/>
</dbReference>
<dbReference type="SMART" id="SM00360">
    <property type="entry name" value="RRM"/>
    <property type="match status" value="2"/>
</dbReference>
<dbReference type="GO" id="GO:0003723">
    <property type="term" value="F:RNA binding"/>
    <property type="evidence" value="ECO:0007669"/>
    <property type="project" value="UniProtKB-UniRule"/>
</dbReference>
<name>A0A5N6GTM7_ASPFL</name>
<dbReference type="PANTHER" id="PTHR15608:SF0">
    <property type="entry name" value="HIV TAT-SPECIFIC FACTOR 1"/>
    <property type="match status" value="1"/>
</dbReference>
<feature type="region of interest" description="Disordered" evidence="7">
    <location>
        <begin position="274"/>
        <end position="295"/>
    </location>
</feature>
<dbReference type="InterPro" id="IPR034392">
    <property type="entry name" value="TatSF1-like_RRM1"/>
</dbReference>
<keyword evidence="5" id="KW-0508">mRNA splicing</keyword>
<dbReference type="InterPro" id="IPR000504">
    <property type="entry name" value="RRM_dom"/>
</dbReference>
<protein>
    <recommendedName>
        <fullName evidence="8">RRM domain-containing protein</fullName>
    </recommendedName>
</protein>
<sequence>MMQDAPIPSTAESRRPSVASNTTTAPFWSNPAYQSFPRNSRTSIYCLSSTINLIIHIDPVLLYFSAFQESRTLAIAAMVSPSPEGASSNFPQDPSEFDSDPRISFSKLDDKFILETDDGQEFEYDTALKRWIPTVDEQLLRQQQEAYKVEGVDDNDEVTASQLKKKRKQQATKDEGNGQKPKKQRVNTAVYVTSIPLDADFEEIRYVFSKCGVIAEEIDSGRPRIKMYMDDDGKFKGEALVVFFRPESVNLAIQMLDDSDFRLGVTGPQGPMRVQPADFSYKSQQEAPTKTSAKDKRKIIQRTQRLNKYETYKYEWSFGRRDLLMWWNSKLADWDDDEPSALPETNSKFEKVVILKHMFTLKELDDDPAAILDIKEDIRDECSKLGEVTNVVLYDKETDGVVSVKFQDPEAARNCVKLMDGRYFAGTRVEAYISDGSERFKKSNEKRAALEDLAERGLDADEDEEEKQRLDEFGTWLESSHTVENTAK</sequence>
<dbReference type="Pfam" id="PF00076">
    <property type="entry name" value="RRM_1"/>
    <property type="match status" value="2"/>
</dbReference>
<evidence type="ECO:0000259" key="8">
    <source>
        <dbReference type="PROSITE" id="PS50102"/>
    </source>
</evidence>
<evidence type="ECO:0000256" key="7">
    <source>
        <dbReference type="SAM" id="MobiDB-lite"/>
    </source>
</evidence>
<feature type="region of interest" description="Disordered" evidence="7">
    <location>
        <begin position="1"/>
        <end position="23"/>
    </location>
</feature>
<reference evidence="9" key="1">
    <citation type="submission" date="2019-04" db="EMBL/GenBank/DDBJ databases">
        <title>Friends and foes A comparative genomics study of 23 Aspergillus species from section Flavi.</title>
        <authorList>
            <consortium name="DOE Joint Genome Institute"/>
            <person name="Kjaerbolling I."/>
            <person name="Vesth T."/>
            <person name="Frisvad J.C."/>
            <person name="Nybo J.L."/>
            <person name="Theobald S."/>
            <person name="Kildgaard S."/>
            <person name="Isbrandt T."/>
            <person name="Kuo A."/>
            <person name="Sato A."/>
            <person name="Lyhne E.K."/>
            <person name="Kogle M.E."/>
            <person name="Wiebenga A."/>
            <person name="Kun R.S."/>
            <person name="Lubbers R.J."/>
            <person name="Makela M.R."/>
            <person name="Barry K."/>
            <person name="Chovatia M."/>
            <person name="Clum A."/>
            <person name="Daum C."/>
            <person name="Haridas S."/>
            <person name="He G."/>
            <person name="LaButti K."/>
            <person name="Lipzen A."/>
            <person name="Mondo S."/>
            <person name="Riley R."/>
            <person name="Salamov A."/>
            <person name="Simmons B.A."/>
            <person name="Magnuson J.K."/>
            <person name="Henrissat B."/>
            <person name="Mortensen U.H."/>
            <person name="Larsen T.O."/>
            <person name="Devries R.P."/>
            <person name="Grigoriev I.V."/>
            <person name="Machida M."/>
            <person name="Baker S.E."/>
            <person name="Andersen M.R."/>
        </authorList>
    </citation>
    <scope>NUCLEOTIDE SEQUENCE [LARGE SCALE GENOMIC DNA]</scope>
    <source>
        <strain evidence="9">CBS 121.62</strain>
    </source>
</reference>
<proteinExistence type="inferred from homology"/>
<keyword evidence="2" id="KW-0507">mRNA processing</keyword>
<evidence type="ECO:0000256" key="6">
    <source>
        <dbReference type="PROSITE-ProRule" id="PRU00176"/>
    </source>
</evidence>
<evidence type="ECO:0000256" key="1">
    <source>
        <dbReference type="ARBA" id="ARBA00007747"/>
    </source>
</evidence>
<evidence type="ECO:0000256" key="2">
    <source>
        <dbReference type="ARBA" id="ARBA00022664"/>
    </source>
</evidence>
<keyword evidence="3" id="KW-0677">Repeat</keyword>
<evidence type="ECO:0000256" key="5">
    <source>
        <dbReference type="ARBA" id="ARBA00023187"/>
    </source>
</evidence>
<dbReference type="SUPFAM" id="SSF54928">
    <property type="entry name" value="RNA-binding domain, RBD"/>
    <property type="match status" value="2"/>
</dbReference>
<feature type="domain" description="RRM" evidence="8">
    <location>
        <begin position="188"/>
        <end position="279"/>
    </location>
</feature>
<dbReference type="InterPro" id="IPR034393">
    <property type="entry name" value="TatSF1-like"/>
</dbReference>
<feature type="region of interest" description="Disordered" evidence="7">
    <location>
        <begin position="452"/>
        <end position="475"/>
    </location>
</feature>
<evidence type="ECO:0000256" key="3">
    <source>
        <dbReference type="ARBA" id="ARBA00022737"/>
    </source>
</evidence>
<dbReference type="Gene3D" id="3.30.70.330">
    <property type="match status" value="2"/>
</dbReference>
<dbReference type="GO" id="GO:0005686">
    <property type="term" value="C:U2 snRNP"/>
    <property type="evidence" value="ECO:0007669"/>
    <property type="project" value="TreeGrafter"/>
</dbReference>
<gene>
    <name evidence="9" type="ORF">BDV35DRAFT_382370</name>
</gene>
<dbReference type="InterPro" id="IPR012677">
    <property type="entry name" value="Nucleotide-bd_a/b_plait_sf"/>
</dbReference>
<dbReference type="VEuPathDB" id="FungiDB:AFLA_008803"/>
<dbReference type="FunFam" id="3.30.70.330:FF:000722">
    <property type="entry name" value="Nuclear mRNA splicing factor-associated protein, putative"/>
    <property type="match status" value="1"/>
</dbReference>
<keyword evidence="4 6" id="KW-0694">RNA-binding</keyword>
<dbReference type="VEuPathDB" id="FungiDB:F9C07_1746768"/>